<proteinExistence type="predicted"/>
<organism evidence="1 2">
    <name type="scientific">Nosocomiicoccus massiliensis</name>
    <dbReference type="NCBI Taxonomy" id="1232430"/>
    <lineage>
        <taxon>Bacteria</taxon>
        <taxon>Bacillati</taxon>
        <taxon>Bacillota</taxon>
        <taxon>Bacilli</taxon>
        <taxon>Bacillales</taxon>
        <taxon>Staphylococcaceae</taxon>
        <taxon>Nosocomiicoccus</taxon>
    </lineage>
</organism>
<protein>
    <submittedName>
        <fullName evidence="1">Uncharacterized protein</fullName>
    </submittedName>
</protein>
<keyword evidence="2" id="KW-1185">Reference proteome</keyword>
<dbReference type="Proteomes" id="UP000243626">
    <property type="component" value="Chromosome"/>
</dbReference>
<name>A0AAF0YLY4_9STAP</name>
<sequence length="99" mass="11760">MTNVEKYIIEPFHDASDDEKRLVGPCIFGDNPAVFFRDEDIMFDYLDKLGIPHHEEIRRVLKYIISDIQYQDEKPTLEEALSKIKEIRELHAQGYYDLK</sequence>
<accession>A0AAF0YLY4</accession>
<dbReference type="EMBL" id="CP136964">
    <property type="protein sequence ID" value="WOS96685.1"/>
    <property type="molecule type" value="Genomic_DNA"/>
</dbReference>
<evidence type="ECO:0000313" key="2">
    <source>
        <dbReference type="Proteomes" id="UP000243626"/>
    </source>
</evidence>
<reference evidence="2" key="1">
    <citation type="submission" date="2017-09" db="EMBL/GenBank/DDBJ databases">
        <title>Bacterial strain isolated from the female urinary microbiota.</title>
        <authorList>
            <person name="Thomas-White K."/>
            <person name="Kumar N."/>
            <person name="Forster S."/>
            <person name="Putonti C."/>
            <person name="Lawley T."/>
            <person name="Wolfe A.J."/>
        </authorList>
    </citation>
    <scope>NUCLEOTIDE SEQUENCE [LARGE SCALE GENOMIC DNA]</scope>
    <source>
        <strain evidence="2">UMB0959</strain>
    </source>
</reference>
<dbReference type="KEGG" id="nmy:CJ229_002775"/>
<evidence type="ECO:0000313" key="1">
    <source>
        <dbReference type="EMBL" id="WOS96685.1"/>
    </source>
</evidence>
<gene>
    <name evidence="1" type="ORF">CJ229_002775</name>
</gene>
<dbReference type="RefSeq" id="WP_102167449.1">
    <property type="nucleotide sequence ID" value="NZ_CP136964.1"/>
</dbReference>
<dbReference type="AlphaFoldDB" id="A0AAF0YLY4"/>